<accession>A0A830HXH7</accession>
<evidence type="ECO:0000313" key="2">
    <source>
        <dbReference type="Proteomes" id="UP000660262"/>
    </source>
</evidence>
<sequence>MTPQGVTFSATPGRLEATLDIIAAIRARRTITAMDIQVLEGKTRFLLEATHGRLGRAPLSPLRAAISSGECRYTDAFDLSLRYLQQLLPTLPPKVHVFVGNDGEAYVARIYADASTSYGIGGVMLVDGLSWYFSLSVPELLHLRIEVLELLAAAAAYYTFAHLLPPDRVVVHFIDSQVAFAWVAKGYASQLHVADIVNKLHLDHMHRQVWFEWLDSDANIADIPSRGDPDDPALAGDYAILRELGATRVTAKLPPIPPSFYATADTP</sequence>
<protein>
    <submittedName>
        <fullName evidence="1">Uncharacterized protein</fullName>
    </submittedName>
</protein>
<dbReference type="Proteomes" id="UP000660262">
    <property type="component" value="Unassembled WGS sequence"/>
</dbReference>
<reference evidence="1" key="1">
    <citation type="submission" date="2020-10" db="EMBL/GenBank/DDBJ databases">
        <title>Unveiling of a novel bifunctional photoreceptor, Dualchrome1, isolated from a cosmopolitan green alga.</title>
        <authorList>
            <person name="Suzuki S."/>
            <person name="Kawachi M."/>
        </authorList>
    </citation>
    <scope>NUCLEOTIDE SEQUENCE</scope>
    <source>
        <strain evidence="1">NIES 2893</strain>
    </source>
</reference>
<dbReference type="AlphaFoldDB" id="A0A830HXH7"/>
<dbReference type="EMBL" id="BNJQ01000037">
    <property type="protein sequence ID" value="GHP11932.1"/>
    <property type="molecule type" value="Genomic_DNA"/>
</dbReference>
<evidence type="ECO:0000313" key="1">
    <source>
        <dbReference type="EMBL" id="GHP11932.1"/>
    </source>
</evidence>
<proteinExistence type="predicted"/>
<gene>
    <name evidence="1" type="ORF">PPROV_001065900</name>
</gene>
<keyword evidence="2" id="KW-1185">Reference proteome</keyword>
<name>A0A830HXH7_9CHLO</name>
<organism evidence="1 2">
    <name type="scientific">Pycnococcus provasolii</name>
    <dbReference type="NCBI Taxonomy" id="41880"/>
    <lineage>
        <taxon>Eukaryota</taxon>
        <taxon>Viridiplantae</taxon>
        <taxon>Chlorophyta</taxon>
        <taxon>Pseudoscourfieldiophyceae</taxon>
        <taxon>Pseudoscourfieldiales</taxon>
        <taxon>Pycnococcaceae</taxon>
        <taxon>Pycnococcus</taxon>
    </lineage>
</organism>
<comment type="caution">
    <text evidence="1">The sequence shown here is derived from an EMBL/GenBank/DDBJ whole genome shotgun (WGS) entry which is preliminary data.</text>
</comment>